<organism evidence="1 2">
    <name type="scientific">Salmonella phage GG32</name>
    <dbReference type="NCBI Taxonomy" id="1868169"/>
    <lineage>
        <taxon>Viruses</taxon>
        <taxon>Duplodnaviria</taxon>
        <taxon>Heunggongvirae</taxon>
        <taxon>Uroviricota</taxon>
        <taxon>Caudoviricetes</taxon>
        <taxon>Pantevenvirales</taxon>
        <taxon>Ackermannviridae</taxon>
        <taxon>Cvivirinae</taxon>
        <taxon>Kuttervirus</taxon>
        <taxon>Kuttervirus GG32</taxon>
    </lineage>
</organism>
<evidence type="ECO:0000313" key="2">
    <source>
        <dbReference type="Proteomes" id="UP000202398"/>
    </source>
</evidence>
<dbReference type="Proteomes" id="UP000202398">
    <property type="component" value="Segment"/>
</dbReference>
<name>A0A193GXS0_9CAUD</name>
<dbReference type="EMBL" id="KX245012">
    <property type="protein sequence ID" value="ANN85928.1"/>
    <property type="molecule type" value="Genomic_DNA"/>
</dbReference>
<dbReference type="KEGG" id="vg:30313737"/>
<evidence type="ECO:0000313" key="1">
    <source>
        <dbReference type="EMBL" id="ANN85928.1"/>
    </source>
</evidence>
<keyword evidence="2" id="KW-1185">Reference proteome</keyword>
<dbReference type="GeneID" id="30313737"/>
<dbReference type="RefSeq" id="YP_009283854.1">
    <property type="nucleotide sequence ID" value="NC_031045.1"/>
</dbReference>
<proteinExistence type="predicted"/>
<accession>A0A193GXS0</accession>
<protein>
    <submittedName>
        <fullName evidence="1">Uncharacterized protein</fullName>
    </submittedName>
</protein>
<sequence>MVGKNPPSYVKIGIAFWNAMLFIKEKGLVTEFNQFCSERRRLQKQKSREKRHDN</sequence>
<reference evidence="1 2" key="1">
    <citation type="submission" date="2016-05" db="EMBL/GenBank/DDBJ databases">
        <title>Genome Sequence of Salmonella enterica Serovar Typhimurium Phage GG32 strain from environment in Korea.</title>
        <authorList>
            <person name="Chae S.-J."/>
            <person name="Kwon T."/>
            <person name="Lee S."/>
            <person name="Kim J."/>
            <person name="Yoo C.-K."/>
            <person name="Chung G.T."/>
            <person name="Kim D.-W."/>
            <person name="Lee D.-Y."/>
        </authorList>
    </citation>
    <scope>NUCLEOTIDE SEQUENCE [LARGE SCALE GENOMIC DNA]</scope>
</reference>